<dbReference type="AlphaFoldDB" id="A0A2D3LJD2"/>
<name>A0A2D3LJD2_PREIN</name>
<sequence>MSAYLWKVTTKKQVRKLPAGASVEIIKNNTTGKPTQQEINLAYNAKYGVDGGSLSTSYYDIQLCK</sequence>
<dbReference type="Proteomes" id="UP000230742">
    <property type="component" value="Chromosome 1"/>
</dbReference>
<dbReference type="EMBL" id="CP024727">
    <property type="protein sequence ID" value="ATV30666.1"/>
    <property type="molecule type" value="Genomic_DNA"/>
</dbReference>
<accession>A0A2D3LJD2</accession>
<gene>
    <name evidence="1" type="ORF">CTM46_03920</name>
</gene>
<reference evidence="1 2" key="1">
    <citation type="submission" date="2017-11" db="EMBL/GenBank/DDBJ databases">
        <title>Genome sequencing of Prevotella intermedia KCOM 1949.</title>
        <authorList>
            <person name="Kook J.-K."/>
            <person name="Park S.-N."/>
            <person name="Lim Y.K."/>
        </authorList>
    </citation>
    <scope>NUCLEOTIDE SEQUENCE [LARGE SCALE GENOMIC DNA]</scope>
    <source>
        <strain evidence="1 2">KCOM 1949</strain>
    </source>
</reference>
<protein>
    <submittedName>
        <fullName evidence="1">Peptidase</fullName>
    </submittedName>
</protein>
<evidence type="ECO:0000313" key="1">
    <source>
        <dbReference type="EMBL" id="ATV30666.1"/>
    </source>
</evidence>
<proteinExistence type="predicted"/>
<organism evidence="1 2">
    <name type="scientific">Prevotella intermedia</name>
    <dbReference type="NCBI Taxonomy" id="28131"/>
    <lineage>
        <taxon>Bacteria</taxon>
        <taxon>Pseudomonadati</taxon>
        <taxon>Bacteroidota</taxon>
        <taxon>Bacteroidia</taxon>
        <taxon>Bacteroidales</taxon>
        <taxon>Prevotellaceae</taxon>
        <taxon>Prevotella</taxon>
    </lineage>
</organism>
<evidence type="ECO:0000313" key="2">
    <source>
        <dbReference type="Proteomes" id="UP000230742"/>
    </source>
</evidence>
<dbReference type="RefSeq" id="WP_100013922.1">
    <property type="nucleotide sequence ID" value="NZ_CP024727.1"/>
</dbReference>